<keyword evidence="4" id="KW-0503">Monooxygenase</keyword>
<dbReference type="EC" id="1.-.-.-" evidence="6"/>
<evidence type="ECO:0000256" key="2">
    <source>
        <dbReference type="ARBA" id="ARBA00022643"/>
    </source>
</evidence>
<keyword evidence="1" id="KW-0285">Flavoprotein</keyword>
<accession>A0A848K7E3</accession>
<comment type="caution">
    <text evidence="6">The sequence shown here is derived from an EMBL/GenBank/DDBJ whole genome shotgun (WGS) entry which is preliminary data.</text>
</comment>
<dbReference type="Proteomes" id="UP000535543">
    <property type="component" value="Unassembled WGS sequence"/>
</dbReference>
<dbReference type="InterPro" id="IPR011251">
    <property type="entry name" value="Luciferase-like_dom"/>
</dbReference>
<dbReference type="NCBIfam" id="TIGR03619">
    <property type="entry name" value="F420_Rv2161c"/>
    <property type="match status" value="1"/>
</dbReference>
<dbReference type="RefSeq" id="WP_169584958.1">
    <property type="nucleotide sequence ID" value="NZ_VCQU01000001.1"/>
</dbReference>
<evidence type="ECO:0000259" key="5">
    <source>
        <dbReference type="Pfam" id="PF00296"/>
    </source>
</evidence>
<evidence type="ECO:0000256" key="3">
    <source>
        <dbReference type="ARBA" id="ARBA00023002"/>
    </source>
</evidence>
<dbReference type="InterPro" id="IPR050172">
    <property type="entry name" value="SsuD_RutA_monooxygenase"/>
</dbReference>
<dbReference type="Gene3D" id="3.20.20.30">
    <property type="entry name" value="Luciferase-like domain"/>
    <property type="match status" value="1"/>
</dbReference>
<dbReference type="GO" id="GO:0008726">
    <property type="term" value="F:alkanesulfonate monooxygenase activity"/>
    <property type="evidence" value="ECO:0007669"/>
    <property type="project" value="TreeGrafter"/>
</dbReference>
<keyword evidence="2" id="KW-0288">FMN</keyword>
<dbReference type="GO" id="GO:0046306">
    <property type="term" value="P:alkanesulfonate catabolic process"/>
    <property type="evidence" value="ECO:0007669"/>
    <property type="project" value="TreeGrafter"/>
</dbReference>
<dbReference type="InterPro" id="IPR036661">
    <property type="entry name" value="Luciferase-like_sf"/>
</dbReference>
<dbReference type="InterPro" id="IPR019921">
    <property type="entry name" value="Lucif-like_OxRdtase_Rv2161c"/>
</dbReference>
<sequence>MKFTMSIAMSPLDELTELARTAEENGFSSVALPDSILYPENPTGTYMYTADGNRFWNEGTPWVDPFIAAAAMASVTTHLRFYTQVLKLNPRNPVLLARQLQSVAWMTNNRFGLGVGLGWMLEESEWCGAPFDNRGKRCEESIEIFRLILGGGMVEYHGEFYSFDKMLMSPAPTEPMPIYYGSHTEPGLRRAARMCDGWTSAMIKFDELQSVIERLDALRADYGRSDVPFEIQAVCVDRFGLDGYRDQAAIGVTDAVVVPWLFYGVGFDGTLEAKKDGIKRFADDIIAKL</sequence>
<name>A0A848K7E3_9NOCA</name>
<evidence type="ECO:0000256" key="4">
    <source>
        <dbReference type="ARBA" id="ARBA00023033"/>
    </source>
</evidence>
<dbReference type="AlphaFoldDB" id="A0A848K7E3"/>
<dbReference type="EMBL" id="VCQU01000001">
    <property type="protein sequence ID" value="NMN94289.1"/>
    <property type="molecule type" value="Genomic_DNA"/>
</dbReference>
<dbReference type="SUPFAM" id="SSF51679">
    <property type="entry name" value="Bacterial luciferase-like"/>
    <property type="match status" value="1"/>
</dbReference>
<evidence type="ECO:0000313" key="6">
    <source>
        <dbReference type="EMBL" id="NMN94289.1"/>
    </source>
</evidence>
<evidence type="ECO:0000256" key="1">
    <source>
        <dbReference type="ARBA" id="ARBA00022630"/>
    </source>
</evidence>
<proteinExistence type="predicted"/>
<evidence type="ECO:0000313" key="7">
    <source>
        <dbReference type="Proteomes" id="UP000535543"/>
    </source>
</evidence>
<organism evidence="6 7">
    <name type="scientific">Antrihabitans stalactiti</name>
    <dbReference type="NCBI Taxonomy" id="2584121"/>
    <lineage>
        <taxon>Bacteria</taxon>
        <taxon>Bacillati</taxon>
        <taxon>Actinomycetota</taxon>
        <taxon>Actinomycetes</taxon>
        <taxon>Mycobacteriales</taxon>
        <taxon>Nocardiaceae</taxon>
        <taxon>Antrihabitans</taxon>
    </lineage>
</organism>
<keyword evidence="3 6" id="KW-0560">Oxidoreductase</keyword>
<dbReference type="PANTHER" id="PTHR42847:SF4">
    <property type="entry name" value="ALKANESULFONATE MONOOXYGENASE-RELATED"/>
    <property type="match status" value="1"/>
</dbReference>
<keyword evidence="7" id="KW-1185">Reference proteome</keyword>
<protein>
    <submittedName>
        <fullName evidence="6">TIGR03619 family F420-dependent LLM class oxidoreductase</fullName>
        <ecNumber evidence="6">1.-.-.-</ecNumber>
    </submittedName>
</protein>
<reference evidence="6 7" key="1">
    <citation type="submission" date="2019-05" db="EMBL/GenBank/DDBJ databases">
        <authorList>
            <person name="Lee S.D."/>
        </authorList>
    </citation>
    <scope>NUCLEOTIDE SEQUENCE [LARGE SCALE GENOMIC DNA]</scope>
    <source>
        <strain evidence="6 7">YC2-7</strain>
    </source>
</reference>
<gene>
    <name evidence="6" type="ORF">FGL95_04455</name>
</gene>
<dbReference type="PANTHER" id="PTHR42847">
    <property type="entry name" value="ALKANESULFONATE MONOOXYGENASE"/>
    <property type="match status" value="1"/>
</dbReference>
<reference evidence="6 7" key="2">
    <citation type="submission" date="2020-06" db="EMBL/GenBank/DDBJ databases">
        <title>Antribacter stalactiti gen. nov., sp. nov., a new member of the family Nacardiaceae isolated from a cave.</title>
        <authorList>
            <person name="Kim I.S."/>
        </authorList>
    </citation>
    <scope>NUCLEOTIDE SEQUENCE [LARGE SCALE GENOMIC DNA]</scope>
    <source>
        <strain evidence="6 7">YC2-7</strain>
    </source>
</reference>
<feature type="domain" description="Luciferase-like" evidence="5">
    <location>
        <begin position="8"/>
        <end position="230"/>
    </location>
</feature>
<dbReference type="Pfam" id="PF00296">
    <property type="entry name" value="Bac_luciferase"/>
    <property type="match status" value="1"/>
</dbReference>